<comment type="similarity">
    <text evidence="1">Belongs to the glutaredoxin family.</text>
</comment>
<evidence type="ECO:0000313" key="3">
    <source>
        <dbReference type="EMBL" id="ASG68315.1"/>
    </source>
</evidence>
<feature type="domain" description="Glutaredoxin" evidence="2">
    <location>
        <begin position="3"/>
        <end position="69"/>
    </location>
</feature>
<dbReference type="InterPro" id="IPR014025">
    <property type="entry name" value="Glutaredoxin_subgr"/>
</dbReference>
<dbReference type="InterPro" id="IPR036249">
    <property type="entry name" value="Thioredoxin-like_sf"/>
</dbReference>
<gene>
    <name evidence="3" type="ORF">CDV26_07875</name>
</gene>
<evidence type="ECO:0000256" key="1">
    <source>
        <dbReference type="ARBA" id="ARBA00007787"/>
    </source>
</evidence>
<proteinExistence type="inferred from homology"/>
<organism evidence="3 4">
    <name type="scientific">Francisella halioticida</name>
    <dbReference type="NCBI Taxonomy" id="549298"/>
    <lineage>
        <taxon>Bacteria</taxon>
        <taxon>Pseudomonadati</taxon>
        <taxon>Pseudomonadota</taxon>
        <taxon>Gammaproteobacteria</taxon>
        <taxon>Thiotrichales</taxon>
        <taxon>Francisellaceae</taxon>
        <taxon>Francisella</taxon>
    </lineage>
</organism>
<dbReference type="Proteomes" id="UP000249910">
    <property type="component" value="Chromosome"/>
</dbReference>
<accession>A0ABM6M0C9</accession>
<protein>
    <submittedName>
        <fullName evidence="3">Glutaredoxin</fullName>
    </submittedName>
</protein>
<dbReference type="InterPro" id="IPR002109">
    <property type="entry name" value="Glutaredoxin"/>
</dbReference>
<name>A0ABM6M0C9_9GAMM</name>
<keyword evidence="4" id="KW-1185">Reference proteome</keyword>
<reference evidence="3 4" key="1">
    <citation type="submission" date="2017-06" db="EMBL/GenBank/DDBJ databases">
        <title>Complete genome of Francisella halioticida.</title>
        <authorList>
            <person name="Sjodin A."/>
        </authorList>
    </citation>
    <scope>NUCLEOTIDE SEQUENCE [LARGE SCALE GENOMIC DNA]</scope>
    <source>
        <strain evidence="3 4">DSM 23729</strain>
    </source>
</reference>
<evidence type="ECO:0000313" key="4">
    <source>
        <dbReference type="Proteomes" id="UP000249910"/>
    </source>
</evidence>
<dbReference type="EMBL" id="CP022132">
    <property type="protein sequence ID" value="ASG68315.1"/>
    <property type="molecule type" value="Genomic_DNA"/>
</dbReference>
<dbReference type="PROSITE" id="PS51354">
    <property type="entry name" value="GLUTAREDOXIN_2"/>
    <property type="match status" value="1"/>
</dbReference>
<dbReference type="PRINTS" id="PR00160">
    <property type="entry name" value="GLUTAREDOXIN"/>
</dbReference>
<evidence type="ECO:0000259" key="2">
    <source>
        <dbReference type="Pfam" id="PF00462"/>
    </source>
</evidence>
<dbReference type="Pfam" id="PF00462">
    <property type="entry name" value="Glutaredoxin"/>
    <property type="match status" value="1"/>
</dbReference>
<dbReference type="SUPFAM" id="SSF52833">
    <property type="entry name" value="Thioredoxin-like"/>
    <property type="match status" value="1"/>
</dbReference>
<sequence>MKVRIYSRNGCPFCVWAKQWFNENNIAFDEIVMDDYSQRARFYDEMNQSDKVINPISTIPQIFIDDVHIGGFTELKSNAEKILSKK</sequence>
<dbReference type="Gene3D" id="3.40.30.10">
    <property type="entry name" value="Glutaredoxin"/>
    <property type="match status" value="1"/>
</dbReference>
<dbReference type="PANTHER" id="PTHR45694:SF18">
    <property type="entry name" value="GLUTAREDOXIN-1-RELATED"/>
    <property type="match status" value="1"/>
</dbReference>
<dbReference type="RefSeq" id="WP_088772807.1">
    <property type="nucleotide sequence ID" value="NZ_AP023082.1"/>
</dbReference>
<dbReference type="PANTHER" id="PTHR45694">
    <property type="entry name" value="GLUTAREDOXIN 2"/>
    <property type="match status" value="1"/>
</dbReference>